<dbReference type="PANTHER" id="PTHR35152:SF1">
    <property type="entry name" value="DOMAIN SIGNALLING PROTEIN, PUTATIVE (AFU_ORTHOLOGUE AFUA_5G11310)-RELATED"/>
    <property type="match status" value="1"/>
</dbReference>
<dbReference type="Pfam" id="PF03707">
    <property type="entry name" value="MHYT"/>
    <property type="match status" value="2"/>
</dbReference>
<keyword evidence="2" id="KW-0472">Membrane</keyword>
<feature type="transmembrane region" description="Helical" evidence="2">
    <location>
        <begin position="98"/>
        <end position="118"/>
    </location>
</feature>
<evidence type="ECO:0000256" key="1">
    <source>
        <dbReference type="SAM" id="MobiDB-lite"/>
    </source>
</evidence>
<protein>
    <recommendedName>
        <fullName evidence="3">MHYT domain-containing protein</fullName>
    </recommendedName>
</protein>
<evidence type="ECO:0000313" key="5">
    <source>
        <dbReference type="Proteomes" id="UP001600064"/>
    </source>
</evidence>
<gene>
    <name evidence="4" type="ORF">VTJ83DRAFT_2822</name>
</gene>
<feature type="region of interest" description="Disordered" evidence="1">
    <location>
        <begin position="732"/>
        <end position="763"/>
    </location>
</feature>
<dbReference type="InterPro" id="IPR005330">
    <property type="entry name" value="MHYT_dom"/>
</dbReference>
<keyword evidence="2" id="KW-0812">Transmembrane</keyword>
<feature type="compositionally biased region" description="Polar residues" evidence="1">
    <location>
        <begin position="805"/>
        <end position="816"/>
    </location>
</feature>
<dbReference type="EMBL" id="JAZGUE010000003">
    <property type="protein sequence ID" value="KAL2267976.1"/>
    <property type="molecule type" value="Genomic_DNA"/>
</dbReference>
<keyword evidence="2" id="KW-1133">Transmembrane helix</keyword>
<feature type="transmembrane region" description="Helical" evidence="2">
    <location>
        <begin position="56"/>
        <end position="78"/>
    </location>
</feature>
<evidence type="ECO:0000313" key="4">
    <source>
        <dbReference type="EMBL" id="KAL2267976.1"/>
    </source>
</evidence>
<feature type="compositionally biased region" description="Low complexity" evidence="1">
    <location>
        <begin position="781"/>
        <end position="791"/>
    </location>
</feature>
<dbReference type="GeneID" id="98123779"/>
<feature type="compositionally biased region" description="Low complexity" evidence="1">
    <location>
        <begin position="830"/>
        <end position="839"/>
    </location>
</feature>
<feature type="transmembrane region" description="Helical" evidence="2">
    <location>
        <begin position="161"/>
        <end position="188"/>
    </location>
</feature>
<dbReference type="Proteomes" id="UP001600064">
    <property type="component" value="Unassembled WGS sequence"/>
</dbReference>
<feature type="region of interest" description="Disordered" evidence="1">
    <location>
        <begin position="781"/>
        <end position="849"/>
    </location>
</feature>
<reference evidence="4 5" key="1">
    <citation type="journal article" date="2024" name="Commun. Biol.">
        <title>Comparative genomic analysis of thermophilic fungi reveals convergent evolutionary adaptations and gene losses.</title>
        <authorList>
            <person name="Steindorff A.S."/>
            <person name="Aguilar-Pontes M.V."/>
            <person name="Robinson A.J."/>
            <person name="Andreopoulos B."/>
            <person name="LaButti K."/>
            <person name="Kuo A."/>
            <person name="Mondo S."/>
            <person name="Riley R."/>
            <person name="Otillar R."/>
            <person name="Haridas S."/>
            <person name="Lipzen A."/>
            <person name="Grimwood J."/>
            <person name="Schmutz J."/>
            <person name="Clum A."/>
            <person name="Reid I.D."/>
            <person name="Moisan M.C."/>
            <person name="Butler G."/>
            <person name="Nguyen T.T.M."/>
            <person name="Dewar K."/>
            <person name="Conant G."/>
            <person name="Drula E."/>
            <person name="Henrissat B."/>
            <person name="Hansel C."/>
            <person name="Singer S."/>
            <person name="Hutchinson M.I."/>
            <person name="de Vries R.P."/>
            <person name="Natvig D.O."/>
            <person name="Powell A.J."/>
            <person name="Tsang A."/>
            <person name="Grigoriev I.V."/>
        </authorList>
    </citation>
    <scope>NUCLEOTIDE SEQUENCE [LARGE SCALE GENOMIC DNA]</scope>
    <source>
        <strain evidence="4 5">ATCC 22073</strain>
    </source>
</reference>
<organism evidence="4 5">
    <name type="scientific">Remersonia thermophila</name>
    <dbReference type="NCBI Taxonomy" id="72144"/>
    <lineage>
        <taxon>Eukaryota</taxon>
        <taxon>Fungi</taxon>
        <taxon>Dikarya</taxon>
        <taxon>Ascomycota</taxon>
        <taxon>Pezizomycotina</taxon>
        <taxon>Sordariomycetes</taxon>
        <taxon>Sordariomycetidae</taxon>
        <taxon>Sordariales</taxon>
        <taxon>Sordariales incertae sedis</taxon>
        <taxon>Remersonia</taxon>
    </lineage>
</organism>
<feature type="transmembrane region" description="Helical" evidence="2">
    <location>
        <begin position="24"/>
        <end position="44"/>
    </location>
</feature>
<keyword evidence="5" id="KW-1185">Reference proteome</keyword>
<name>A0ABR4DCB4_9PEZI</name>
<evidence type="ECO:0000256" key="2">
    <source>
        <dbReference type="SAM" id="Phobius"/>
    </source>
</evidence>
<dbReference type="PANTHER" id="PTHR35152">
    <property type="entry name" value="DOMAIN SIGNALLING PROTEIN, PUTATIVE (AFU_ORTHOLOGUE AFUA_5G11310)-RELATED"/>
    <property type="match status" value="1"/>
</dbReference>
<dbReference type="PROSITE" id="PS50924">
    <property type="entry name" value="MHYT"/>
    <property type="match status" value="1"/>
</dbReference>
<evidence type="ECO:0000259" key="3">
    <source>
        <dbReference type="PROSITE" id="PS50924"/>
    </source>
</evidence>
<comment type="caution">
    <text evidence="4">The sequence shown here is derived from an EMBL/GenBank/DDBJ whole genome shotgun (WGS) entry which is preliminary data.</text>
</comment>
<proteinExistence type="predicted"/>
<accession>A0ABR4DCB4</accession>
<feature type="transmembrane region" description="Helical" evidence="2">
    <location>
        <begin position="130"/>
        <end position="149"/>
    </location>
</feature>
<feature type="domain" description="MHYT" evidence="3">
    <location>
        <begin position="21"/>
        <end position="224"/>
    </location>
</feature>
<dbReference type="RefSeq" id="XP_070866703.1">
    <property type="nucleotide sequence ID" value="XM_071009135.1"/>
</dbReference>
<feature type="region of interest" description="Disordered" evidence="1">
    <location>
        <begin position="875"/>
        <end position="911"/>
    </location>
</feature>
<sequence>MATTDQRDLAQHLGQVIPVSFEPWLLVLSYVVSLVGAASTLELIHRRTSRRGYYNNLLLVGASITMGGVAIWSMHYIGNRATTLLNGEPEVQIAYSPGVTIASFFVPIFVLIVAFFVVTGASSLNSQVSWWRVSASGVLSGGAICGMHYLGNASIRNYQCIYLPTFVVGSVIIAAAASTVALSLFFVFRNSWTNSWWKRLGCSFVLAGAVSGMHWCAVMGTRYRLLHINSGVGAAARNTTVIVTACLSFSACVIMAGLAMYSAQVRKGYARRAQRITLAAAVFDENGRILVTPDGFLPSEVVTSTFLQKTNNEIFSTAHPLFHWIFQASRSWPSITTLLDKMNCHLSLLPHSERSIRTGIELVDKDGNVVDDYETIFCELFCVAAAGLASQMNVDLVEVGVLWDEILATGGTHRSGSLEGSESAGSRGSFLGKQHTLSDLAEKGAIPNRRNGHGHLMFLVRKVDSAHVDHLAAAGYCFAEPRHVSNIIRSNMQIRVGNLDEKLKGMELYSRCVLMEPGVHVGLFAVRTHVHQTNFRVLVRKRARNLLPTAELPMDRLENGHLEFLRRLEGMTLGALHRQLAHAGDLPPRDAHFAALLLDGIRSLRASVQDPVFDNARLVSKVTQVPCRSINNDARPTMCTLVAFTMMVPIHIRVDAPAYEFIPLEFFKTQQLVYKNSPHNAAFGRAVHRTIAPVLDAACYKAHTTPPPARYRDYVARFLFPWWQSSGRVSHSHHLHNQSSTTGLRPKHSSPQDAVKLVSPSRENITDTACNDSVASLPLYSSNGSGRSGSHGADDCVGDPGLASPSASQAKSSGEVVTTEFARPAGQLEPSQPSLVTTPLSPPPAANSFGGIMISQEVTVDVEETDAVALAEPDMPSAAHHHSHESSEDATQAVARHKSLRPSRGLPGYDQGIELKEVPNALGMGTSRVEVKKEGDDVVTTFVDDLFATCIDTQKRV</sequence>
<feature type="transmembrane region" description="Helical" evidence="2">
    <location>
        <begin position="241"/>
        <end position="263"/>
    </location>
</feature>